<feature type="coiled-coil region" evidence="7">
    <location>
        <begin position="4"/>
        <end position="31"/>
    </location>
</feature>
<keyword evidence="6" id="KW-0137">Centromere</keyword>
<comment type="caution">
    <text evidence="8">The sequence shown here is derived from an EMBL/GenBank/DDBJ whole genome shotgun (WGS) entry which is preliminary data.</text>
</comment>
<sequence>MQSAEELEQDIESLKREISSLSQKGDKLKAQKFEKECSELSNHPVVKEFESVFNKFPKLYEILAKENRIIETNDNNTSDEPSEADLSFVKRRKLETGDSTFEHRMFDKSIADLFVDASPSTSPSKRRNKLQNYKGLESQVSIENAYRLFGITFFPLVDPSDINFEDNNIDRKMLGIRLEVFNERLRQFEKPHYILLKQKVKSNSWSLFKHTIPIFVDLESIFQKIDGGIITTLNQVYLFAKQVYIQLLFVSQRMQLLERLQDVKLISNLEIDLQVAAVNFNIQEVKRVRLFLRDDQIISCSTSDSDDNLKVLLLGPVRELELKLSRLVSN</sequence>
<gene>
    <name evidence="8" type="primary">MCM21</name>
    <name evidence="8" type="ORF">ZYGM_000224</name>
</gene>
<keyword evidence="4" id="KW-0158">Chromosome</keyword>
<keyword evidence="7" id="KW-0175">Coiled coil</keyword>
<evidence type="ECO:0000256" key="3">
    <source>
        <dbReference type="ARBA" id="ARBA00007321"/>
    </source>
</evidence>
<evidence type="ECO:0000256" key="6">
    <source>
        <dbReference type="ARBA" id="ARBA00023328"/>
    </source>
</evidence>
<evidence type="ECO:0000256" key="5">
    <source>
        <dbReference type="ARBA" id="ARBA00023242"/>
    </source>
</evidence>
<reference evidence="8 9" key="1">
    <citation type="submission" date="2019-01" db="EMBL/GenBank/DDBJ databases">
        <title>Draft Genome Sequencing of Zygosaccharomyces mellis Ca-7.</title>
        <authorList>
            <person name="Shiwa Y."/>
            <person name="Kanesaki Y."/>
            <person name="Ishige T."/>
            <person name="Mura K."/>
            <person name="Hori T."/>
            <person name="Tamura T."/>
        </authorList>
    </citation>
    <scope>NUCLEOTIDE SEQUENCE [LARGE SCALE GENOMIC DNA]</scope>
    <source>
        <strain evidence="8 9">Ca-7</strain>
    </source>
</reference>
<evidence type="ECO:0000256" key="4">
    <source>
        <dbReference type="ARBA" id="ARBA00022454"/>
    </source>
</evidence>
<evidence type="ECO:0000256" key="7">
    <source>
        <dbReference type="SAM" id="Coils"/>
    </source>
</evidence>
<dbReference type="GO" id="GO:0000776">
    <property type="term" value="C:kinetochore"/>
    <property type="evidence" value="ECO:0007669"/>
    <property type="project" value="InterPro"/>
</dbReference>
<comment type="subcellular location">
    <subcellularLocation>
        <location evidence="2">Chromosome</location>
        <location evidence="2">Centromere</location>
    </subcellularLocation>
    <subcellularLocation>
        <location evidence="1">Nucleus</location>
    </subcellularLocation>
</comment>
<dbReference type="CDD" id="cd23830">
    <property type="entry name" value="DRWD-N_Mcm21"/>
    <property type="match status" value="1"/>
</dbReference>
<evidence type="ECO:0000256" key="1">
    <source>
        <dbReference type="ARBA" id="ARBA00004123"/>
    </source>
</evidence>
<name>A0A4C2E5Z4_9SACH</name>
<dbReference type="OrthoDB" id="10050372at2759"/>
<comment type="similarity">
    <text evidence="3">Belongs to the CENP-O/MCM21 family.</text>
</comment>
<dbReference type="InterPro" id="IPR018464">
    <property type="entry name" value="CENP-O"/>
</dbReference>
<accession>A0A4C2E5Z4</accession>
<protein>
    <submittedName>
        <fullName evidence="8">Minichromosome maintenance protein</fullName>
    </submittedName>
</protein>
<keyword evidence="5" id="KW-0539">Nucleus</keyword>
<evidence type="ECO:0000313" key="8">
    <source>
        <dbReference type="EMBL" id="GCE97772.1"/>
    </source>
</evidence>
<dbReference type="Proteomes" id="UP000301737">
    <property type="component" value="Unassembled WGS sequence"/>
</dbReference>
<organism evidence="8 9">
    <name type="scientific">Zygosaccharomyces mellis</name>
    <dbReference type="NCBI Taxonomy" id="42258"/>
    <lineage>
        <taxon>Eukaryota</taxon>
        <taxon>Fungi</taxon>
        <taxon>Dikarya</taxon>
        <taxon>Ascomycota</taxon>
        <taxon>Saccharomycotina</taxon>
        <taxon>Saccharomycetes</taxon>
        <taxon>Saccharomycetales</taxon>
        <taxon>Saccharomycetaceae</taxon>
        <taxon>Zygosaccharomyces</taxon>
    </lineage>
</organism>
<dbReference type="GO" id="GO:0005634">
    <property type="term" value="C:nucleus"/>
    <property type="evidence" value="ECO:0007669"/>
    <property type="project" value="UniProtKB-SubCell"/>
</dbReference>
<evidence type="ECO:0000256" key="2">
    <source>
        <dbReference type="ARBA" id="ARBA00004584"/>
    </source>
</evidence>
<dbReference type="AlphaFoldDB" id="A0A4C2E5Z4"/>
<dbReference type="EMBL" id="BIMX01000003">
    <property type="protein sequence ID" value="GCE97772.1"/>
    <property type="molecule type" value="Genomic_DNA"/>
</dbReference>
<proteinExistence type="inferred from homology"/>
<evidence type="ECO:0000313" key="9">
    <source>
        <dbReference type="Proteomes" id="UP000301737"/>
    </source>
</evidence>
<dbReference type="Pfam" id="PF09496">
    <property type="entry name" value="CENP-O"/>
    <property type="match status" value="1"/>
</dbReference>
<keyword evidence="9" id="KW-1185">Reference proteome</keyword>